<reference evidence="2 3" key="1">
    <citation type="submission" date="2017-05" db="EMBL/GenBank/DDBJ databases">
        <title>Genome sequence of Pediococcus pentosaceus strain SRCM100892.</title>
        <authorList>
            <person name="Cho S.H."/>
        </authorList>
    </citation>
    <scope>NUCLEOTIDE SEQUENCE [LARGE SCALE GENOMIC DNA]</scope>
    <source>
        <strain evidence="2 3">SRCM100892</strain>
    </source>
</reference>
<evidence type="ECO:0000313" key="2">
    <source>
        <dbReference type="EMBL" id="ARW19457.1"/>
    </source>
</evidence>
<evidence type="ECO:0008006" key="4">
    <source>
        <dbReference type="Google" id="ProtNLM"/>
    </source>
</evidence>
<accession>A0A1Y0VY75</accession>
<dbReference type="Pfam" id="PF06265">
    <property type="entry name" value="YutD-like"/>
    <property type="match status" value="1"/>
</dbReference>
<dbReference type="InterPro" id="IPR038141">
    <property type="entry name" value="YutD-like_sf"/>
</dbReference>
<dbReference type="Gene3D" id="3.50.4.20">
    <property type="match status" value="1"/>
</dbReference>
<name>A0A1Y0VY75_PEDPE</name>
<gene>
    <name evidence="2" type="ORF">S100892_00870</name>
</gene>
<dbReference type="Proteomes" id="UP000196118">
    <property type="component" value="Chromosome"/>
</dbReference>
<feature type="region of interest" description="Disordered" evidence="1">
    <location>
        <begin position="125"/>
        <end position="178"/>
    </location>
</feature>
<sequence>MSKKTNEELSEMRRPVINKVNRVSDDEILINDHEYRLEVNYREAFNEELLAERFVGLFSRYDFLVGDIGSGQLRLKGFYADDMLAPSEMKISRVQDYLNEYCGFGCPYFILRNMQINERAKNKWLREQKKLTPRKKNSKGRQPKKIKKSRKPVSKRNNEVVGTGKKKRQKTFTIREKK</sequence>
<dbReference type="RefSeq" id="WP_061811863.1">
    <property type="nucleotide sequence ID" value="NZ_CP085178.1"/>
</dbReference>
<dbReference type="AlphaFoldDB" id="A0A1Y0VY75"/>
<evidence type="ECO:0000313" key="3">
    <source>
        <dbReference type="Proteomes" id="UP000196118"/>
    </source>
</evidence>
<feature type="compositionally biased region" description="Basic residues" evidence="1">
    <location>
        <begin position="131"/>
        <end position="154"/>
    </location>
</feature>
<organism evidence="2 3">
    <name type="scientific">Pediococcus pentosaceus</name>
    <dbReference type="NCBI Taxonomy" id="1255"/>
    <lineage>
        <taxon>Bacteria</taxon>
        <taxon>Bacillati</taxon>
        <taxon>Bacillota</taxon>
        <taxon>Bacilli</taxon>
        <taxon>Lactobacillales</taxon>
        <taxon>Lactobacillaceae</taxon>
        <taxon>Pediococcus</taxon>
    </lineage>
</organism>
<dbReference type="EMBL" id="CP021474">
    <property type="protein sequence ID" value="ARW19457.1"/>
    <property type="molecule type" value="Genomic_DNA"/>
</dbReference>
<protein>
    <recommendedName>
        <fullName evidence="4">DUF1027 domain-containing protein</fullName>
    </recommendedName>
</protein>
<proteinExistence type="predicted"/>
<dbReference type="InterPro" id="IPR009370">
    <property type="entry name" value="YutD-like"/>
</dbReference>
<evidence type="ECO:0000256" key="1">
    <source>
        <dbReference type="SAM" id="MobiDB-lite"/>
    </source>
</evidence>